<comment type="subcellular location">
    <subcellularLocation>
        <location evidence="1">Secreted</location>
    </subcellularLocation>
</comment>
<dbReference type="GeneID" id="106670377"/>
<dbReference type="CTD" id="36054"/>
<keyword evidence="12" id="KW-1185">Reference proteome</keyword>
<dbReference type="PROSITE" id="PS50049">
    <property type="entry name" value="THD_2"/>
    <property type="match status" value="1"/>
</dbReference>
<evidence type="ECO:0000256" key="3">
    <source>
        <dbReference type="ARBA" id="ARBA00022514"/>
    </source>
</evidence>
<dbReference type="InterPro" id="IPR006052">
    <property type="entry name" value="TNF_dom"/>
</dbReference>
<feature type="compositionally biased region" description="Acidic residues" evidence="8">
    <location>
        <begin position="88"/>
        <end position="103"/>
    </location>
</feature>
<proteinExistence type="inferred from homology"/>
<comment type="similarity">
    <text evidence="2">Belongs to the tumor necrosis factor family.</text>
</comment>
<name>A0A8I6S155_CIMLE</name>
<evidence type="ECO:0000256" key="6">
    <source>
        <dbReference type="ARBA" id="ARBA00023180"/>
    </source>
</evidence>
<dbReference type="Pfam" id="PF00229">
    <property type="entry name" value="TNF"/>
    <property type="match status" value="1"/>
</dbReference>
<feature type="transmembrane region" description="Helical" evidence="9">
    <location>
        <begin position="7"/>
        <end position="29"/>
    </location>
</feature>
<feature type="coiled-coil region" evidence="7">
    <location>
        <begin position="37"/>
        <end position="78"/>
    </location>
</feature>
<dbReference type="SUPFAM" id="SSF49842">
    <property type="entry name" value="TNF-like"/>
    <property type="match status" value="1"/>
</dbReference>
<feature type="compositionally biased region" description="Basic residues" evidence="8">
    <location>
        <begin position="107"/>
        <end position="119"/>
    </location>
</feature>
<dbReference type="PANTHER" id="PTHR15151">
    <property type="entry name" value="PROTEIN EIGER"/>
    <property type="match status" value="1"/>
</dbReference>
<dbReference type="GO" id="GO:0016020">
    <property type="term" value="C:membrane"/>
    <property type="evidence" value="ECO:0007669"/>
    <property type="project" value="InterPro"/>
</dbReference>
<feature type="domain" description="THD" evidence="10">
    <location>
        <begin position="190"/>
        <end position="342"/>
    </location>
</feature>
<evidence type="ECO:0000313" key="11">
    <source>
        <dbReference type="EnsemblMetazoa" id="XP_014256136.1"/>
    </source>
</evidence>
<evidence type="ECO:0000256" key="4">
    <source>
        <dbReference type="ARBA" id="ARBA00022525"/>
    </source>
</evidence>
<evidence type="ECO:0000256" key="9">
    <source>
        <dbReference type="SAM" id="Phobius"/>
    </source>
</evidence>
<evidence type="ECO:0000313" key="12">
    <source>
        <dbReference type="Proteomes" id="UP000494040"/>
    </source>
</evidence>
<evidence type="ECO:0000259" key="10">
    <source>
        <dbReference type="PROSITE" id="PS50049"/>
    </source>
</evidence>
<keyword evidence="6" id="KW-0325">Glycoprotein</keyword>
<dbReference type="GO" id="GO:0005164">
    <property type="term" value="F:tumor necrosis factor receptor binding"/>
    <property type="evidence" value="ECO:0007669"/>
    <property type="project" value="InterPro"/>
</dbReference>
<evidence type="ECO:0000256" key="5">
    <source>
        <dbReference type="ARBA" id="ARBA00023157"/>
    </source>
</evidence>
<feature type="compositionally biased region" description="Basic and acidic residues" evidence="8">
    <location>
        <begin position="120"/>
        <end position="135"/>
    </location>
</feature>
<dbReference type="KEGG" id="clec:106670377"/>
<dbReference type="EnsemblMetazoa" id="XM_014400650.2">
    <property type="protein sequence ID" value="XP_014256136.1"/>
    <property type="gene ID" value="LOC106670377"/>
</dbReference>
<keyword evidence="9" id="KW-1133">Transmembrane helix</keyword>
<dbReference type="Gene3D" id="2.60.120.40">
    <property type="match status" value="1"/>
</dbReference>
<keyword evidence="9" id="KW-0812">Transmembrane</keyword>
<feature type="region of interest" description="Disordered" evidence="8">
    <location>
        <begin position="79"/>
        <end position="135"/>
    </location>
</feature>
<keyword evidence="9" id="KW-0472">Membrane</keyword>
<keyword evidence="3" id="KW-0202">Cytokine</keyword>
<sequence length="345" mass="39417">MEGQGKFSALYLIIALAASLILSIAIAYLEVKRDTEIRELANVVESLIQDVKSLKSQLENVKNQTSFLVEQFDKIEEDMKDSQNYTTGDEDEYYEDEYDDDGDESRKKRHAGHYSKRSVRNLDRTKNDLRAGSEEDSVIKHTYSNSSPAPLLATIFLESDGYKKQQAGPLEHTFPPKMDSCDYSKCMKNVVAHYEGNSSAARKGHHRHYDSNHRMYHPNGVIREWTKAAWVPNSYLDPTLYFDNGEVKLTDYPGLYYVYAQVFYADPHDTTGFRIYVNDEVVMQCTITAHGVHRSGEAKRNSCYTGGLVKLNVDDKISIKEVEGTRYTIFEHTKSFFGLFRVAAM</sequence>
<keyword evidence="5" id="KW-1015">Disulfide bond</keyword>
<evidence type="ECO:0000256" key="7">
    <source>
        <dbReference type="SAM" id="Coils"/>
    </source>
</evidence>
<accession>A0A8I6S155</accession>
<dbReference type="GO" id="GO:0006955">
    <property type="term" value="P:immune response"/>
    <property type="evidence" value="ECO:0007669"/>
    <property type="project" value="InterPro"/>
</dbReference>
<dbReference type="AlphaFoldDB" id="A0A8I6S155"/>
<dbReference type="InterPro" id="IPR051748">
    <property type="entry name" value="TNF_Ligand_Superfamily"/>
</dbReference>
<keyword evidence="4" id="KW-0964">Secreted</keyword>
<dbReference type="Proteomes" id="UP000494040">
    <property type="component" value="Unassembled WGS sequence"/>
</dbReference>
<dbReference type="RefSeq" id="XP_014256136.1">
    <property type="nucleotide sequence ID" value="XM_014400650.2"/>
</dbReference>
<dbReference type="GO" id="GO:0005615">
    <property type="term" value="C:extracellular space"/>
    <property type="evidence" value="ECO:0007669"/>
    <property type="project" value="UniProtKB-KW"/>
</dbReference>
<dbReference type="GO" id="GO:0005125">
    <property type="term" value="F:cytokine activity"/>
    <property type="evidence" value="ECO:0007669"/>
    <property type="project" value="UniProtKB-KW"/>
</dbReference>
<keyword evidence="7" id="KW-0175">Coiled coil</keyword>
<evidence type="ECO:0000256" key="1">
    <source>
        <dbReference type="ARBA" id="ARBA00004613"/>
    </source>
</evidence>
<dbReference type="InterPro" id="IPR008983">
    <property type="entry name" value="Tumour_necrosis_fac-like_dom"/>
</dbReference>
<dbReference type="OrthoDB" id="6159739at2759"/>
<dbReference type="PANTHER" id="PTHR15151:SF24">
    <property type="entry name" value="A PROLIFERATION-INDUCING LIGAND-LIKE PROTEIN-RELATED"/>
    <property type="match status" value="1"/>
</dbReference>
<evidence type="ECO:0000256" key="8">
    <source>
        <dbReference type="SAM" id="MobiDB-lite"/>
    </source>
</evidence>
<reference evidence="11" key="1">
    <citation type="submission" date="2022-01" db="UniProtKB">
        <authorList>
            <consortium name="EnsemblMetazoa"/>
        </authorList>
    </citation>
    <scope>IDENTIFICATION</scope>
</reference>
<evidence type="ECO:0000256" key="2">
    <source>
        <dbReference type="ARBA" id="ARBA00008670"/>
    </source>
</evidence>
<organism evidence="11 12">
    <name type="scientific">Cimex lectularius</name>
    <name type="common">Bed bug</name>
    <name type="synonym">Acanthia lectularia</name>
    <dbReference type="NCBI Taxonomy" id="79782"/>
    <lineage>
        <taxon>Eukaryota</taxon>
        <taxon>Metazoa</taxon>
        <taxon>Ecdysozoa</taxon>
        <taxon>Arthropoda</taxon>
        <taxon>Hexapoda</taxon>
        <taxon>Insecta</taxon>
        <taxon>Pterygota</taxon>
        <taxon>Neoptera</taxon>
        <taxon>Paraneoptera</taxon>
        <taxon>Hemiptera</taxon>
        <taxon>Heteroptera</taxon>
        <taxon>Panheteroptera</taxon>
        <taxon>Cimicomorpha</taxon>
        <taxon>Cimicidae</taxon>
        <taxon>Cimex</taxon>
    </lineage>
</organism>
<protein>
    <recommendedName>
        <fullName evidence="10">THD domain-containing protein</fullName>
    </recommendedName>
</protein>